<evidence type="ECO:0000256" key="5">
    <source>
        <dbReference type="ARBA" id="ARBA00023180"/>
    </source>
</evidence>
<keyword evidence="3" id="KW-0964">Secreted</keyword>
<evidence type="ECO:0000256" key="2">
    <source>
        <dbReference type="ARBA" id="ARBA00005679"/>
    </source>
</evidence>
<comment type="similarity">
    <text evidence="2">Belongs to the GILT family.</text>
</comment>
<evidence type="ECO:0000256" key="4">
    <source>
        <dbReference type="ARBA" id="ARBA00022729"/>
    </source>
</evidence>
<accession>A0A1E1W8P8</accession>
<evidence type="ECO:0000256" key="3">
    <source>
        <dbReference type="ARBA" id="ARBA00022525"/>
    </source>
</evidence>
<feature type="non-terminal residue" evidence="7">
    <location>
        <position position="192"/>
    </location>
</feature>
<dbReference type="Gene3D" id="3.40.30.10">
    <property type="entry name" value="Glutaredoxin"/>
    <property type="match status" value="1"/>
</dbReference>
<feature type="transmembrane region" description="Helical" evidence="6">
    <location>
        <begin position="21"/>
        <end position="40"/>
    </location>
</feature>
<dbReference type="GO" id="GO:0016671">
    <property type="term" value="F:oxidoreductase activity, acting on a sulfur group of donors, disulfide as acceptor"/>
    <property type="evidence" value="ECO:0007669"/>
    <property type="project" value="InterPro"/>
</dbReference>
<evidence type="ECO:0000256" key="6">
    <source>
        <dbReference type="SAM" id="Phobius"/>
    </source>
</evidence>
<evidence type="ECO:0000256" key="1">
    <source>
        <dbReference type="ARBA" id="ARBA00004613"/>
    </source>
</evidence>
<reference evidence="7" key="1">
    <citation type="submission" date="2015-09" db="EMBL/GenBank/DDBJ databases">
        <title>De novo assembly of Pectinophora gossypiella (Pink Bollworm) gut transcriptome.</title>
        <authorList>
            <person name="Tassone E.E."/>
        </authorList>
    </citation>
    <scope>NUCLEOTIDE SEQUENCE</scope>
</reference>
<feature type="non-terminal residue" evidence="7">
    <location>
        <position position="1"/>
    </location>
</feature>
<organism evidence="7">
    <name type="scientific">Pectinophora gossypiella</name>
    <name type="common">Cotton pink bollworm</name>
    <name type="synonym">Depressaria gossypiella</name>
    <dbReference type="NCBI Taxonomy" id="13191"/>
    <lineage>
        <taxon>Eukaryota</taxon>
        <taxon>Metazoa</taxon>
        <taxon>Ecdysozoa</taxon>
        <taxon>Arthropoda</taxon>
        <taxon>Hexapoda</taxon>
        <taxon>Insecta</taxon>
        <taxon>Pterygota</taxon>
        <taxon>Neoptera</taxon>
        <taxon>Endopterygota</taxon>
        <taxon>Lepidoptera</taxon>
        <taxon>Glossata</taxon>
        <taxon>Ditrysia</taxon>
        <taxon>Gelechioidea</taxon>
        <taxon>Gelechiidae</taxon>
        <taxon>Apatetrinae</taxon>
        <taxon>Pectinophora</taxon>
    </lineage>
</organism>
<name>A0A1E1W8P8_PECGO</name>
<comment type="subcellular location">
    <subcellularLocation>
        <location evidence="1">Secreted</location>
    </subcellularLocation>
</comment>
<keyword evidence="6" id="KW-1133">Transmembrane helix</keyword>
<dbReference type="OrthoDB" id="958254at2759"/>
<protein>
    <recommendedName>
        <fullName evidence="8">Gamma-interferon-inducible lysosomal thiol reductase</fullName>
    </recommendedName>
</protein>
<gene>
    <name evidence="7" type="ORF">g.4763</name>
</gene>
<sequence length="192" mass="21463">LHHQICYLTFFFILQNNLGRLNMLWFLFTLSALFVTGNYANTVNVSVYYEGLCPFSVQFFKEQFNPSYDELESIMNLDLVPFGKANITEEDGKLSFTCQHGPAECYGSKVHSCALDLAQGDQGIRFVMCSMASPDATADEFSKKCAEDNNISWDDIQNCLKSGKADELLAANGKKTYSLKPKLAHVPTVVLD</sequence>
<keyword evidence="5" id="KW-0325">Glycoprotein</keyword>
<keyword evidence="6" id="KW-0812">Transmembrane</keyword>
<dbReference type="AlphaFoldDB" id="A0A1E1W8P8"/>
<keyword evidence="4" id="KW-0732">Signal</keyword>
<dbReference type="Pfam" id="PF03227">
    <property type="entry name" value="GILT"/>
    <property type="match status" value="1"/>
</dbReference>
<keyword evidence="6" id="KW-0472">Membrane</keyword>
<dbReference type="EMBL" id="GDQN01007737">
    <property type="protein sequence ID" value="JAT83317.1"/>
    <property type="molecule type" value="Transcribed_RNA"/>
</dbReference>
<evidence type="ECO:0008006" key="8">
    <source>
        <dbReference type="Google" id="ProtNLM"/>
    </source>
</evidence>
<dbReference type="PANTHER" id="PTHR13234">
    <property type="entry name" value="GAMMA-INTERFERON INDUCIBLE LYSOSOMAL THIOL REDUCTASE GILT"/>
    <property type="match status" value="1"/>
</dbReference>
<dbReference type="PANTHER" id="PTHR13234:SF8">
    <property type="entry name" value="GAMMA-INTERFERON-INDUCIBLE LYSOSOMAL THIOL REDUCTASE"/>
    <property type="match status" value="1"/>
</dbReference>
<evidence type="ECO:0000313" key="7">
    <source>
        <dbReference type="EMBL" id="JAT83317.1"/>
    </source>
</evidence>
<dbReference type="InterPro" id="IPR004911">
    <property type="entry name" value="Interferon-induced_GILT"/>
</dbReference>
<proteinExistence type="inferred from homology"/>
<dbReference type="GO" id="GO:0005576">
    <property type="term" value="C:extracellular region"/>
    <property type="evidence" value="ECO:0007669"/>
    <property type="project" value="UniProtKB-SubCell"/>
</dbReference>